<evidence type="ECO:0000313" key="5">
    <source>
        <dbReference type="Proteomes" id="UP000281391"/>
    </source>
</evidence>
<dbReference type="Proteomes" id="UP000281391">
    <property type="component" value="Chromosome"/>
</dbReference>
<dbReference type="Gene3D" id="2.60.40.420">
    <property type="entry name" value="Cupredoxins - blue copper proteins"/>
    <property type="match status" value="1"/>
</dbReference>
<evidence type="ECO:0000313" key="4">
    <source>
        <dbReference type="EMBL" id="VDZ61789.1"/>
    </source>
</evidence>
<evidence type="ECO:0000256" key="1">
    <source>
        <dbReference type="SAM" id="MobiDB-lite"/>
    </source>
</evidence>
<feature type="chain" id="PRO_5018766226" evidence="2">
    <location>
        <begin position="29"/>
        <end position="232"/>
    </location>
</feature>
<proteinExistence type="predicted"/>
<accession>A0A3S4DNL6</accession>
<dbReference type="PANTHER" id="PTHR39192">
    <property type="entry name" value="IRON UPTAKE SYSTEM COMPONENT EFEO"/>
    <property type="match status" value="1"/>
</dbReference>
<gene>
    <name evidence="4" type="primary">efeO_1</name>
    <name evidence="4" type="ORF">NCTC11214_03883</name>
</gene>
<feature type="region of interest" description="Disordered" evidence="1">
    <location>
        <begin position="206"/>
        <end position="232"/>
    </location>
</feature>
<reference evidence="4 5" key="1">
    <citation type="submission" date="2018-12" db="EMBL/GenBank/DDBJ databases">
        <authorList>
            <consortium name="Pathogen Informatics"/>
        </authorList>
    </citation>
    <scope>NUCLEOTIDE SEQUENCE [LARGE SCALE GENOMIC DNA]</scope>
    <source>
        <strain evidence="4 5">NCTC11214</strain>
    </source>
</reference>
<dbReference type="CDD" id="cd04203">
    <property type="entry name" value="Cupredoxin_like_3"/>
    <property type="match status" value="1"/>
</dbReference>
<dbReference type="Pfam" id="PF13473">
    <property type="entry name" value="Cupredoxin_1"/>
    <property type="match status" value="1"/>
</dbReference>
<dbReference type="InterPro" id="IPR008972">
    <property type="entry name" value="Cupredoxin"/>
</dbReference>
<evidence type="ECO:0000259" key="3">
    <source>
        <dbReference type="Pfam" id="PF13473"/>
    </source>
</evidence>
<feature type="domain" description="EfeO-type cupredoxin-like" evidence="3">
    <location>
        <begin position="15"/>
        <end position="117"/>
    </location>
</feature>
<dbReference type="SUPFAM" id="SSF49503">
    <property type="entry name" value="Cupredoxins"/>
    <property type="match status" value="1"/>
</dbReference>
<dbReference type="PANTHER" id="PTHR39192:SF1">
    <property type="entry name" value="IRON UPTAKE SYSTEM COMPONENT EFEO"/>
    <property type="match status" value="1"/>
</dbReference>
<sequence>MTTQFRRKALHAALLAAPALAFSVGASAADVPQVKISVNDKQCEPMQLSVSAGKTQFVVHNASQKNLEWEILKGVMVVEERENIAPGFTQKMTANLEPGEYDMTCGLLSNPKGKLTVTAAATAGDGKPSVLDLVGPIAEYKVYVSQEVDGLVKQTNGLPMRSRPAIWQKRARCMRRRGSIMSVSNRSPNCSPIWTAVSTPVKTITRKRPKIPTSPASTVWKRRCSPITPPTA</sequence>
<dbReference type="InterPro" id="IPR050894">
    <property type="entry name" value="EfeM/EfeO_iron_uptake"/>
</dbReference>
<protein>
    <submittedName>
        <fullName evidence="4">Iron uptake system component EfeO</fullName>
    </submittedName>
</protein>
<dbReference type="AlphaFoldDB" id="A0A3S4DNL6"/>
<dbReference type="EMBL" id="LR134117">
    <property type="protein sequence ID" value="VDZ61789.1"/>
    <property type="molecule type" value="Genomic_DNA"/>
</dbReference>
<organism evidence="4 5">
    <name type="scientific">Serratia odorifera</name>
    <dbReference type="NCBI Taxonomy" id="618"/>
    <lineage>
        <taxon>Bacteria</taxon>
        <taxon>Pseudomonadati</taxon>
        <taxon>Pseudomonadota</taxon>
        <taxon>Gammaproteobacteria</taxon>
        <taxon>Enterobacterales</taxon>
        <taxon>Yersiniaceae</taxon>
        <taxon>Serratia</taxon>
    </lineage>
</organism>
<feature type="signal peptide" evidence="2">
    <location>
        <begin position="1"/>
        <end position="28"/>
    </location>
</feature>
<dbReference type="InterPro" id="IPR028096">
    <property type="entry name" value="EfeO_Cupredoxin"/>
</dbReference>
<name>A0A3S4DNL6_SEROD</name>
<dbReference type="KEGG" id="sof:NCTC11214_03883"/>
<evidence type="ECO:0000256" key="2">
    <source>
        <dbReference type="SAM" id="SignalP"/>
    </source>
</evidence>
<keyword evidence="2" id="KW-0732">Signal</keyword>